<evidence type="ECO:0000256" key="9">
    <source>
        <dbReference type="ARBA" id="ARBA00022840"/>
    </source>
</evidence>
<keyword evidence="6 14" id="KW-0812">Transmembrane</keyword>
<dbReference type="InterPro" id="IPR008271">
    <property type="entry name" value="Ser/Thr_kinase_AS"/>
</dbReference>
<evidence type="ECO:0000259" key="15">
    <source>
        <dbReference type="PROSITE" id="PS50011"/>
    </source>
</evidence>
<dbReference type="Proteomes" id="UP000510682">
    <property type="component" value="Chromosome"/>
</dbReference>
<name>A0A7D6DWF0_9MYCO</name>
<dbReference type="GO" id="GO:0005524">
    <property type="term" value="F:ATP binding"/>
    <property type="evidence" value="ECO:0007669"/>
    <property type="project" value="UniProtKB-UniRule"/>
</dbReference>
<keyword evidence="17" id="KW-1185">Reference proteome</keyword>
<evidence type="ECO:0000256" key="10">
    <source>
        <dbReference type="ARBA" id="ARBA00022989"/>
    </source>
</evidence>
<evidence type="ECO:0000256" key="13">
    <source>
        <dbReference type="SAM" id="MobiDB-lite"/>
    </source>
</evidence>
<proteinExistence type="predicted"/>
<gene>
    <name evidence="16" type="ORF">H0P51_20455</name>
</gene>
<dbReference type="PROSITE" id="PS50011">
    <property type="entry name" value="PROTEIN_KINASE_DOM"/>
    <property type="match status" value="1"/>
</dbReference>
<dbReference type="GO" id="GO:0080090">
    <property type="term" value="P:regulation of primary metabolic process"/>
    <property type="evidence" value="ECO:0007669"/>
    <property type="project" value="UniProtKB-ARBA"/>
</dbReference>
<evidence type="ECO:0000256" key="2">
    <source>
        <dbReference type="ARBA" id="ARBA00012513"/>
    </source>
</evidence>
<keyword evidence="3" id="KW-1003">Cell membrane</keyword>
<dbReference type="PROSITE" id="PS00108">
    <property type="entry name" value="PROTEIN_KINASE_ST"/>
    <property type="match status" value="1"/>
</dbReference>
<feature type="region of interest" description="Disordered" evidence="13">
    <location>
        <begin position="324"/>
        <end position="373"/>
    </location>
</feature>
<reference evidence="16 17" key="2">
    <citation type="submission" date="2020-07" db="EMBL/GenBank/DDBJ databases">
        <authorList>
            <person name="Yu X."/>
        </authorList>
    </citation>
    <scope>NUCLEOTIDE SEQUENCE [LARGE SCALE GENOMIC DNA]</scope>
    <source>
        <strain evidence="17">24</strain>
    </source>
</reference>
<feature type="transmembrane region" description="Helical" evidence="14">
    <location>
        <begin position="543"/>
        <end position="562"/>
    </location>
</feature>
<dbReference type="SUPFAM" id="SSF56112">
    <property type="entry name" value="Protein kinase-like (PK-like)"/>
    <property type="match status" value="1"/>
</dbReference>
<evidence type="ECO:0000256" key="6">
    <source>
        <dbReference type="ARBA" id="ARBA00022692"/>
    </source>
</evidence>
<sequence>MVSFIRVAGIAADELQRGNRVADGTPFGRYRLLDLLGRGGMGEVWRAHDTTIDRVVAVKTLLPHFAEDQKFEQRFRREARLAARLENPHVVPIYDVGEIDGRLFVAMRLIAGQDLQQLLEAGPLPPERAVQVIGQVAKALDAAHKAGLVHRDVKPSNILLGDDDFAYLIDFGIARATGESGLTSTGTTIGTWSYMAPERFSTGAAGASSDIYALACMLYQCLTGQLPFPAVALEQIAVAHMTSPPPRPSTQRPGIPTAIDAVIATGLAKDPAQRYATATELASAAHNAITTPITQHPAGPASPQAAKAAAAPAAIPGIGVPTEAPEQHSVAGNGDVPEFLARPGAPVASRTGTPSPDPLLASAPTQRHRADSDAPTAKILPATVILATMSTKIPAISLVIAALLAMANIATLLKASISYNNDLGVFYSFAWSGALNVESKSDQVEKVIVQYVFLLVWLLIAVAYGRLAYSFKQAERRRIEVTSWCISLAALAVGITHAVAASQGPRRGGSPGNIGVEVFYWARPLAPDPHYPASSLLLDVSNLVGLIAISTGFLLLGAFMRLQPNVRLANAQTLCGGIGLIVAALYSYGVITASPAAYTDRLGTGYYCLLCSFLIWHISVFVLGILLFGAAKRGSPMRPRS</sequence>
<reference evidence="17" key="1">
    <citation type="submission" date="2020-07" db="EMBL/GenBank/DDBJ databases">
        <title>Description of Mycobacterium gordonae subsp. intergordonae subsp.nov. and Mycobacterium gordonae subsp. gordonae subsp. nov.</title>
        <authorList>
            <person name="Yu X."/>
        </authorList>
    </citation>
    <scope>NUCLEOTIDE SEQUENCE [LARGE SCALE GENOMIC DNA]</scope>
    <source>
        <strain evidence="17">24</strain>
    </source>
</reference>
<keyword evidence="10 14" id="KW-1133">Transmembrane helix</keyword>
<dbReference type="InterPro" id="IPR017441">
    <property type="entry name" value="Protein_kinase_ATP_BS"/>
</dbReference>
<dbReference type="InterPro" id="IPR011009">
    <property type="entry name" value="Kinase-like_dom_sf"/>
</dbReference>
<dbReference type="GO" id="GO:0004674">
    <property type="term" value="F:protein serine/threonine kinase activity"/>
    <property type="evidence" value="ECO:0007669"/>
    <property type="project" value="UniProtKB-KW"/>
</dbReference>
<dbReference type="SMART" id="SM00220">
    <property type="entry name" value="S_TKc"/>
    <property type="match status" value="1"/>
</dbReference>
<dbReference type="Gene3D" id="3.30.200.20">
    <property type="entry name" value="Phosphorylase Kinase, domain 1"/>
    <property type="match status" value="1"/>
</dbReference>
<protein>
    <recommendedName>
        <fullName evidence="2">non-specific serine/threonine protein kinase</fullName>
        <ecNumber evidence="2">2.7.11.1</ecNumber>
    </recommendedName>
</protein>
<feature type="transmembrane region" description="Helical" evidence="14">
    <location>
        <begin position="604"/>
        <end position="631"/>
    </location>
</feature>
<reference evidence="17" key="3">
    <citation type="submission" date="2023-07" db="EMBL/GenBank/DDBJ databases">
        <title>Description of Mycobacterium gordonae subsp. intergordonae subsp.nov. and Mycobacterium gordonae subsp. gordonae subsp. nov.</title>
        <authorList>
            <person name="Huang H."/>
        </authorList>
    </citation>
    <scope>NUCLEOTIDE SEQUENCE [LARGE SCALE GENOMIC DNA]</scope>
    <source>
        <strain evidence="17">24</strain>
    </source>
</reference>
<keyword evidence="7 12" id="KW-0547">Nucleotide-binding</keyword>
<dbReference type="InterPro" id="IPR000719">
    <property type="entry name" value="Prot_kinase_dom"/>
</dbReference>
<dbReference type="AlphaFoldDB" id="A0A7D6DWF0"/>
<dbReference type="PANTHER" id="PTHR43289:SF6">
    <property type="entry name" value="SERINE_THREONINE-PROTEIN KINASE NEKL-3"/>
    <property type="match status" value="1"/>
</dbReference>
<evidence type="ECO:0000256" key="11">
    <source>
        <dbReference type="ARBA" id="ARBA00023136"/>
    </source>
</evidence>
<dbReference type="EC" id="2.7.11.1" evidence="2"/>
<feature type="transmembrane region" description="Helical" evidence="14">
    <location>
        <begin position="574"/>
        <end position="598"/>
    </location>
</feature>
<dbReference type="CDD" id="cd14014">
    <property type="entry name" value="STKc_PknB_like"/>
    <property type="match status" value="1"/>
</dbReference>
<dbReference type="GO" id="GO:0005886">
    <property type="term" value="C:plasma membrane"/>
    <property type="evidence" value="ECO:0007669"/>
    <property type="project" value="UniProtKB-SubCell"/>
</dbReference>
<evidence type="ECO:0000256" key="4">
    <source>
        <dbReference type="ARBA" id="ARBA00022527"/>
    </source>
</evidence>
<feature type="transmembrane region" description="Helical" evidence="14">
    <location>
        <begin position="481"/>
        <end position="500"/>
    </location>
</feature>
<evidence type="ECO:0000256" key="1">
    <source>
        <dbReference type="ARBA" id="ARBA00004162"/>
    </source>
</evidence>
<evidence type="ECO:0000313" key="17">
    <source>
        <dbReference type="Proteomes" id="UP000510682"/>
    </source>
</evidence>
<organism evidence="16 17">
    <name type="scientific">Mycobacterium vicinigordonae</name>
    <dbReference type="NCBI Taxonomy" id="1719132"/>
    <lineage>
        <taxon>Bacteria</taxon>
        <taxon>Bacillati</taxon>
        <taxon>Actinomycetota</taxon>
        <taxon>Actinomycetes</taxon>
        <taxon>Mycobacteriales</taxon>
        <taxon>Mycobacteriaceae</taxon>
        <taxon>Mycobacterium</taxon>
    </lineage>
</organism>
<dbReference type="EMBL" id="CP059165">
    <property type="protein sequence ID" value="QLL06128.1"/>
    <property type="molecule type" value="Genomic_DNA"/>
</dbReference>
<keyword evidence="9 12" id="KW-0067">ATP-binding</keyword>
<dbReference type="FunFam" id="3.30.200.20:FF:000348">
    <property type="entry name" value="Serine/threonine protein kinase"/>
    <property type="match status" value="1"/>
</dbReference>
<evidence type="ECO:0000256" key="8">
    <source>
        <dbReference type="ARBA" id="ARBA00022777"/>
    </source>
</evidence>
<comment type="subcellular location">
    <subcellularLocation>
        <location evidence="1">Cell membrane</location>
        <topology evidence="1">Single-pass membrane protein</topology>
    </subcellularLocation>
</comment>
<dbReference type="FunFam" id="1.10.510.10:FF:000021">
    <property type="entry name" value="Serine/threonine protein kinase"/>
    <property type="match status" value="1"/>
</dbReference>
<dbReference type="PROSITE" id="PS00107">
    <property type="entry name" value="PROTEIN_KINASE_ATP"/>
    <property type="match status" value="1"/>
</dbReference>
<dbReference type="KEGG" id="mgor:H0P51_20455"/>
<evidence type="ECO:0000313" key="16">
    <source>
        <dbReference type="EMBL" id="QLL06128.1"/>
    </source>
</evidence>
<keyword evidence="8 16" id="KW-0418">Kinase</keyword>
<feature type="transmembrane region" description="Helical" evidence="14">
    <location>
        <begin position="395"/>
        <end position="417"/>
    </location>
</feature>
<feature type="domain" description="Protein kinase" evidence="15">
    <location>
        <begin position="30"/>
        <end position="289"/>
    </location>
</feature>
<feature type="binding site" evidence="12">
    <location>
        <position position="59"/>
    </location>
    <ligand>
        <name>ATP</name>
        <dbReference type="ChEBI" id="CHEBI:30616"/>
    </ligand>
</feature>
<dbReference type="PANTHER" id="PTHR43289">
    <property type="entry name" value="MITOGEN-ACTIVATED PROTEIN KINASE KINASE KINASE 20-RELATED"/>
    <property type="match status" value="1"/>
</dbReference>
<evidence type="ECO:0000256" key="3">
    <source>
        <dbReference type="ARBA" id="ARBA00022475"/>
    </source>
</evidence>
<feature type="transmembrane region" description="Helical" evidence="14">
    <location>
        <begin position="448"/>
        <end position="469"/>
    </location>
</feature>
<evidence type="ECO:0000256" key="5">
    <source>
        <dbReference type="ARBA" id="ARBA00022679"/>
    </source>
</evidence>
<dbReference type="Pfam" id="PF00069">
    <property type="entry name" value="Pkinase"/>
    <property type="match status" value="1"/>
</dbReference>
<keyword evidence="5" id="KW-0808">Transferase</keyword>
<accession>A0A7D6DWF0</accession>
<evidence type="ECO:0000256" key="7">
    <source>
        <dbReference type="ARBA" id="ARBA00022741"/>
    </source>
</evidence>
<keyword evidence="11 14" id="KW-0472">Membrane</keyword>
<dbReference type="Gene3D" id="1.10.510.10">
    <property type="entry name" value="Transferase(Phosphotransferase) domain 1"/>
    <property type="match status" value="1"/>
</dbReference>
<evidence type="ECO:0000256" key="12">
    <source>
        <dbReference type="PROSITE-ProRule" id="PRU10141"/>
    </source>
</evidence>
<evidence type="ECO:0000256" key="14">
    <source>
        <dbReference type="SAM" id="Phobius"/>
    </source>
</evidence>
<keyword evidence="4" id="KW-0723">Serine/threonine-protein kinase</keyword>